<dbReference type="Gene3D" id="3.40.50.1820">
    <property type="entry name" value="alpha/beta hydrolase"/>
    <property type="match status" value="1"/>
</dbReference>
<evidence type="ECO:0000256" key="2">
    <source>
        <dbReference type="ARBA" id="ARBA00022801"/>
    </source>
</evidence>
<organism evidence="5 6">
    <name type="scientific">Piromyces finnis</name>
    <dbReference type="NCBI Taxonomy" id="1754191"/>
    <lineage>
        <taxon>Eukaryota</taxon>
        <taxon>Fungi</taxon>
        <taxon>Fungi incertae sedis</taxon>
        <taxon>Chytridiomycota</taxon>
        <taxon>Chytridiomycota incertae sedis</taxon>
        <taxon>Neocallimastigomycetes</taxon>
        <taxon>Neocallimastigales</taxon>
        <taxon>Neocallimastigaceae</taxon>
        <taxon>Piromyces</taxon>
    </lineage>
</organism>
<keyword evidence="2 3" id="KW-0378">Hydrolase</keyword>
<dbReference type="GO" id="GO:0016787">
    <property type="term" value="F:hydrolase activity"/>
    <property type="evidence" value="ECO:0007669"/>
    <property type="project" value="UniProtKB-KW"/>
</dbReference>
<comment type="caution">
    <text evidence="5">The sequence shown here is derived from an EMBL/GenBank/DDBJ whole genome shotgun (WGS) entry which is preliminary data.</text>
</comment>
<evidence type="ECO:0000313" key="6">
    <source>
        <dbReference type="Proteomes" id="UP000193719"/>
    </source>
</evidence>
<dbReference type="EC" id="3.1.1.-" evidence="3"/>
<evidence type="ECO:0000256" key="3">
    <source>
        <dbReference type="RuleBase" id="RU361235"/>
    </source>
</evidence>
<evidence type="ECO:0000259" key="4">
    <source>
        <dbReference type="Pfam" id="PF00135"/>
    </source>
</evidence>
<gene>
    <name evidence="5" type="ORF">BCR36DRAFT_402311</name>
</gene>
<name>A0A1Y1VI76_9FUNG</name>
<dbReference type="OrthoDB" id="2134434at2759"/>
<dbReference type="InterPro" id="IPR029058">
    <property type="entry name" value="AB_hydrolase_fold"/>
</dbReference>
<dbReference type="EMBL" id="MCFH01000006">
    <property type="protein sequence ID" value="ORX57106.1"/>
    <property type="molecule type" value="Genomic_DNA"/>
</dbReference>
<dbReference type="InterPro" id="IPR050309">
    <property type="entry name" value="Type-B_Carboxylest/Lipase"/>
</dbReference>
<evidence type="ECO:0000313" key="5">
    <source>
        <dbReference type="EMBL" id="ORX57106.1"/>
    </source>
</evidence>
<evidence type="ECO:0000256" key="1">
    <source>
        <dbReference type="ARBA" id="ARBA00005964"/>
    </source>
</evidence>
<reference evidence="5 6" key="1">
    <citation type="submission" date="2016-08" db="EMBL/GenBank/DDBJ databases">
        <title>Genomes of anaerobic fungi encode conserved fungal cellulosomes for biomass hydrolysis.</title>
        <authorList>
            <consortium name="DOE Joint Genome Institute"/>
            <person name="Haitjema C.H."/>
            <person name="Gilmore S.P."/>
            <person name="Henske J.K."/>
            <person name="Solomon K.V."/>
            <person name="De Groot R."/>
            <person name="Kuo A."/>
            <person name="Mondo S.J."/>
            <person name="Salamov A.A."/>
            <person name="Labutti K."/>
            <person name="Zhao Z."/>
            <person name="Chiniquy J."/>
            <person name="Barry K."/>
            <person name="Brewer H.M."/>
            <person name="Purvine S.O."/>
            <person name="Wright A.T."/>
            <person name="Boxma B."/>
            <person name="Van Alen T."/>
            <person name="Hackstein J.H."/>
            <person name="Baker S.E."/>
            <person name="Grigoriev I.V."/>
            <person name="O'Malley M.A."/>
        </authorList>
    </citation>
    <scope>NUCLEOTIDE SEQUENCE [LARGE SCALE GENOMIC DNA]</scope>
    <source>
        <strain evidence="6">finn</strain>
    </source>
</reference>
<dbReference type="AlphaFoldDB" id="A0A1Y1VI76"/>
<proteinExistence type="inferred from homology"/>
<dbReference type="InterPro" id="IPR019826">
    <property type="entry name" value="Carboxylesterase_B_AS"/>
</dbReference>
<comment type="similarity">
    <text evidence="1 3">Belongs to the type-B carboxylesterase/lipase family.</text>
</comment>
<keyword evidence="6" id="KW-1185">Reference proteome</keyword>
<sequence>MTELVVNTKCGRVEGFVENGISKWYGIPYAKPPIGNLRFRRSVACEPWKDIKKCTNFGPRCIQFKFPSSTKETDSEDCLTLNIWRKNNDSKNLPVFIYIHGGYLHNNSGSSTAHHGDHYAREDILFITFNYRLGPLGCYDFTIYNKELFDSNCSLSDQIMALKWINENIEAFGGDPHNITINGESAGGASVLALMTSPSAKGLFHKAISQSGYPDGHHFVKSNKILMDMFLEYLKIKPEEVEKLKDMDIKKLKSASQYVNNNLSKYPGIFWPSFVYDDLLPENCYDSLRNGSANGIKLIIGSNKDESTFFSMNHECPITKNEIKKMFENNNLMEKYPEIENYYFKKCKRLGLSSCFEFGTDYLFLLGCTEFADIQSQNNDVWMYRFDYMPPLLRAVGIKATHGIDIYTALKNMDTLGYIIWTICKPSSKRLLENYMFGSWVSFSKTGDPNGNHLNISWEKYNSEKRKTLLFDKIPSLVENPSKKKIELWKSVGTHQFYK</sequence>
<dbReference type="STRING" id="1754191.A0A1Y1VI76"/>
<feature type="domain" description="Carboxylesterase type B" evidence="4">
    <location>
        <begin position="4"/>
        <end position="489"/>
    </location>
</feature>
<reference evidence="5 6" key="2">
    <citation type="submission" date="2016-08" db="EMBL/GenBank/DDBJ databases">
        <title>Pervasive Adenine N6-methylation of Active Genes in Fungi.</title>
        <authorList>
            <consortium name="DOE Joint Genome Institute"/>
            <person name="Mondo S.J."/>
            <person name="Dannebaum R.O."/>
            <person name="Kuo R.C."/>
            <person name="Labutti K."/>
            <person name="Haridas S."/>
            <person name="Kuo A."/>
            <person name="Salamov A."/>
            <person name="Ahrendt S.R."/>
            <person name="Lipzen A."/>
            <person name="Sullivan W."/>
            <person name="Andreopoulos W.B."/>
            <person name="Clum A."/>
            <person name="Lindquist E."/>
            <person name="Daum C."/>
            <person name="Ramamoorthy G.K."/>
            <person name="Gryganskyi A."/>
            <person name="Culley D."/>
            <person name="Magnuson J.K."/>
            <person name="James T.Y."/>
            <person name="O'Malley M.A."/>
            <person name="Stajich J.E."/>
            <person name="Spatafora J.W."/>
            <person name="Visel A."/>
            <person name="Grigoriev I.V."/>
        </authorList>
    </citation>
    <scope>NUCLEOTIDE SEQUENCE [LARGE SCALE GENOMIC DNA]</scope>
    <source>
        <strain evidence="6">finn</strain>
    </source>
</reference>
<protein>
    <recommendedName>
        <fullName evidence="3">Carboxylic ester hydrolase</fullName>
        <ecNumber evidence="3">3.1.1.-</ecNumber>
    </recommendedName>
</protein>
<dbReference type="InterPro" id="IPR002018">
    <property type="entry name" value="CarbesteraseB"/>
</dbReference>
<dbReference type="SUPFAM" id="SSF53474">
    <property type="entry name" value="alpha/beta-Hydrolases"/>
    <property type="match status" value="1"/>
</dbReference>
<dbReference type="Pfam" id="PF00135">
    <property type="entry name" value="COesterase"/>
    <property type="match status" value="1"/>
</dbReference>
<accession>A0A1Y1VI76</accession>
<dbReference type="PROSITE" id="PS00122">
    <property type="entry name" value="CARBOXYLESTERASE_B_1"/>
    <property type="match status" value="1"/>
</dbReference>
<dbReference type="Proteomes" id="UP000193719">
    <property type="component" value="Unassembled WGS sequence"/>
</dbReference>
<dbReference type="PANTHER" id="PTHR11559">
    <property type="entry name" value="CARBOXYLESTERASE"/>
    <property type="match status" value="1"/>
</dbReference>